<dbReference type="SUPFAM" id="SSF54593">
    <property type="entry name" value="Glyoxalase/Bleomycin resistance protein/Dihydroxybiphenyl dioxygenase"/>
    <property type="match status" value="1"/>
</dbReference>
<dbReference type="Gene3D" id="3.10.180.10">
    <property type="entry name" value="2,3-Dihydroxybiphenyl 1,2-Dioxygenase, domain 1"/>
    <property type="match status" value="1"/>
</dbReference>
<dbReference type="InterPro" id="IPR051332">
    <property type="entry name" value="Fosfomycin_Res_Enzymes"/>
</dbReference>
<dbReference type="Proteomes" id="UP001067708">
    <property type="component" value="Unassembled WGS sequence"/>
</dbReference>
<dbReference type="RefSeq" id="WP_258416136.1">
    <property type="nucleotide sequence ID" value="NZ_JAPTNG010000001.1"/>
</dbReference>
<dbReference type="Pfam" id="PF00903">
    <property type="entry name" value="Glyoxalase"/>
    <property type="match status" value="1"/>
</dbReference>
<dbReference type="PANTHER" id="PTHR36113">
    <property type="entry name" value="LYASE, PUTATIVE-RELATED-RELATED"/>
    <property type="match status" value="1"/>
</dbReference>
<evidence type="ECO:0000256" key="1">
    <source>
        <dbReference type="ARBA" id="ARBA00022723"/>
    </source>
</evidence>
<comment type="caution">
    <text evidence="3">The sequence shown here is derived from an EMBL/GenBank/DDBJ whole genome shotgun (WGS) entry which is preliminary data.</text>
</comment>
<dbReference type="PANTHER" id="PTHR36113:SF6">
    <property type="entry name" value="FOSFOMYCIN RESISTANCE PROTEIN FOSX"/>
    <property type="match status" value="1"/>
</dbReference>
<dbReference type="InterPro" id="IPR037523">
    <property type="entry name" value="VOC_core"/>
</dbReference>
<organism evidence="3 4">
    <name type="scientific">Brevibacillus halotolerans</name>
    <dbReference type="NCBI Taxonomy" id="1507437"/>
    <lineage>
        <taxon>Bacteria</taxon>
        <taxon>Bacillati</taxon>
        <taxon>Bacillota</taxon>
        <taxon>Bacilli</taxon>
        <taxon>Bacillales</taxon>
        <taxon>Paenibacillaceae</taxon>
        <taxon>Brevibacillus</taxon>
    </lineage>
</organism>
<evidence type="ECO:0000313" key="3">
    <source>
        <dbReference type="EMBL" id="MCZ0829474.1"/>
    </source>
</evidence>
<evidence type="ECO:0000259" key="2">
    <source>
        <dbReference type="PROSITE" id="PS51819"/>
    </source>
</evidence>
<protein>
    <submittedName>
        <fullName evidence="3">VOC family protein</fullName>
    </submittedName>
</protein>
<proteinExistence type="predicted"/>
<gene>
    <name evidence="3" type="ORF">O0535_01535</name>
</gene>
<evidence type="ECO:0000313" key="4">
    <source>
        <dbReference type="Proteomes" id="UP001067708"/>
    </source>
</evidence>
<dbReference type="PROSITE" id="PS51819">
    <property type="entry name" value="VOC"/>
    <property type="match status" value="1"/>
</dbReference>
<dbReference type="EMBL" id="JAPTNG010000001">
    <property type="protein sequence ID" value="MCZ0829474.1"/>
    <property type="molecule type" value="Genomic_DNA"/>
</dbReference>
<accession>A0ABT4HRQ1</accession>
<feature type="domain" description="VOC" evidence="2">
    <location>
        <begin position="15"/>
        <end position="130"/>
    </location>
</feature>
<dbReference type="InterPro" id="IPR029068">
    <property type="entry name" value="Glyas_Bleomycin-R_OHBP_Dase"/>
</dbReference>
<dbReference type="InterPro" id="IPR004360">
    <property type="entry name" value="Glyas_Fos-R_dOase_dom"/>
</dbReference>
<keyword evidence="1" id="KW-0479">Metal-binding</keyword>
<reference evidence="3" key="1">
    <citation type="submission" date="2022-09" db="EMBL/GenBank/DDBJ databases">
        <title>Genome analysis and characterization of larvicidal activity of Brevibacillus strains.</title>
        <authorList>
            <person name="Patrusheva E.V."/>
            <person name="Izotova A.O."/>
            <person name="Toshchakov S.V."/>
            <person name="Sineoky S.P."/>
        </authorList>
    </citation>
    <scope>NUCLEOTIDE SEQUENCE</scope>
    <source>
        <strain evidence="3">VKPM_B-13244</strain>
    </source>
</reference>
<keyword evidence="4" id="KW-1185">Reference proteome</keyword>
<sequence>MNKQANSSGNIGVIGFSHITLQVSNLEQSLRFYCEKLQMKMVHQGRTDAYLEWGSAWICLLERPKIFPIKLEQQHLHHCAFYINEEDFDIAVDLLRKREIMLVKGPIIRGGGKSVYFYDPDKIMLELHTSTLHQRMSNWT</sequence>
<name>A0ABT4HRQ1_9BACL</name>